<accession>A0A4C1W7V8</accession>
<dbReference type="Proteomes" id="UP000299102">
    <property type="component" value="Unassembled WGS sequence"/>
</dbReference>
<organism evidence="1 2">
    <name type="scientific">Eumeta variegata</name>
    <name type="common">Bagworm moth</name>
    <name type="synonym">Eumeta japonica</name>
    <dbReference type="NCBI Taxonomy" id="151549"/>
    <lineage>
        <taxon>Eukaryota</taxon>
        <taxon>Metazoa</taxon>
        <taxon>Ecdysozoa</taxon>
        <taxon>Arthropoda</taxon>
        <taxon>Hexapoda</taxon>
        <taxon>Insecta</taxon>
        <taxon>Pterygota</taxon>
        <taxon>Neoptera</taxon>
        <taxon>Endopterygota</taxon>
        <taxon>Lepidoptera</taxon>
        <taxon>Glossata</taxon>
        <taxon>Ditrysia</taxon>
        <taxon>Tineoidea</taxon>
        <taxon>Psychidae</taxon>
        <taxon>Oiketicinae</taxon>
        <taxon>Eumeta</taxon>
    </lineage>
</organism>
<comment type="caution">
    <text evidence="1">The sequence shown here is derived from an EMBL/GenBank/DDBJ whole genome shotgun (WGS) entry which is preliminary data.</text>
</comment>
<proteinExistence type="predicted"/>
<dbReference type="AlphaFoldDB" id="A0A4C1W7V8"/>
<sequence length="84" mass="9609">MVDILNDLPSAVYPISFDEGIFKKRMCSHLQDNAQMASLGLWVSKGDSLTVSGKGDFLSQRMRSRRLDCRDEVRHTLRLILRRG</sequence>
<evidence type="ECO:0000313" key="1">
    <source>
        <dbReference type="EMBL" id="GBP46225.1"/>
    </source>
</evidence>
<name>A0A4C1W7V8_EUMVA</name>
<reference evidence="1 2" key="1">
    <citation type="journal article" date="2019" name="Commun. Biol.">
        <title>The bagworm genome reveals a unique fibroin gene that provides high tensile strength.</title>
        <authorList>
            <person name="Kono N."/>
            <person name="Nakamura H."/>
            <person name="Ohtoshi R."/>
            <person name="Tomita M."/>
            <person name="Numata K."/>
            <person name="Arakawa K."/>
        </authorList>
    </citation>
    <scope>NUCLEOTIDE SEQUENCE [LARGE SCALE GENOMIC DNA]</scope>
</reference>
<dbReference type="EMBL" id="BGZK01000479">
    <property type="protein sequence ID" value="GBP46225.1"/>
    <property type="molecule type" value="Genomic_DNA"/>
</dbReference>
<keyword evidence="2" id="KW-1185">Reference proteome</keyword>
<gene>
    <name evidence="1" type="ORF">EVAR_82224_1</name>
</gene>
<protein>
    <submittedName>
        <fullName evidence="1">Uncharacterized protein</fullName>
    </submittedName>
</protein>
<evidence type="ECO:0000313" key="2">
    <source>
        <dbReference type="Proteomes" id="UP000299102"/>
    </source>
</evidence>